<dbReference type="SUPFAM" id="SSF51344">
    <property type="entry name" value="Epsilon subunit of F1F0-ATP synthase N-terminal domain"/>
    <property type="match status" value="1"/>
</dbReference>
<comment type="subcellular location">
    <subcellularLocation>
        <location evidence="2 13">Cell membrane</location>
        <topology evidence="2 13">Peripheral membrane protein</topology>
    </subcellularLocation>
</comment>
<keyword evidence="13" id="KW-0375">Hydrogen ion transport</keyword>
<comment type="similarity">
    <text evidence="3 13 14">Belongs to the ATPase epsilon chain family.</text>
</comment>
<dbReference type="InterPro" id="IPR036794">
    <property type="entry name" value="ATP_F1_dsu/esu_C_sf"/>
</dbReference>
<keyword evidence="8 13" id="KW-0472">Membrane</keyword>
<dbReference type="EMBL" id="CP026512">
    <property type="protein sequence ID" value="QAX81387.1"/>
    <property type="molecule type" value="Genomic_DNA"/>
</dbReference>
<organism evidence="17 18">
    <name type="scientific">Candidatus Pseudomonas adelgestsugas</name>
    <dbReference type="NCBI Taxonomy" id="1302376"/>
    <lineage>
        <taxon>Bacteria</taxon>
        <taxon>Pseudomonadati</taxon>
        <taxon>Pseudomonadota</taxon>
        <taxon>Gammaproteobacteria</taxon>
        <taxon>Pseudomonadales</taxon>
        <taxon>Pseudomonadaceae</taxon>
        <taxon>Pseudomonas</taxon>
    </lineage>
</organism>
<dbReference type="InterPro" id="IPR020546">
    <property type="entry name" value="ATP_synth_F1_dsu/esu_N"/>
</dbReference>
<keyword evidence="7 13" id="KW-0406">Ion transport</keyword>
<dbReference type="PANTHER" id="PTHR13822">
    <property type="entry name" value="ATP SYNTHASE DELTA/EPSILON CHAIN"/>
    <property type="match status" value="1"/>
</dbReference>
<dbReference type="NCBIfam" id="TIGR01216">
    <property type="entry name" value="ATP_synt_epsi"/>
    <property type="match status" value="1"/>
</dbReference>
<evidence type="ECO:0000259" key="15">
    <source>
        <dbReference type="Pfam" id="PF00401"/>
    </source>
</evidence>
<keyword evidence="18" id="KW-1185">Reference proteome</keyword>
<sequence>MMRIHCDIVSAEAEIFSGFVEMVIARGKLGALGITHGHTPLITSLKPGSITLTKKGGEKEVFYVSGGFLEVQPHMVKVLADTAQRAGDIDEVFAKEAIKAAKKALNKNSSDFDYSAALRLTEAAAQLHTLQQIRQK</sequence>
<evidence type="ECO:0000256" key="7">
    <source>
        <dbReference type="ARBA" id="ARBA00023065"/>
    </source>
</evidence>
<evidence type="ECO:0000256" key="8">
    <source>
        <dbReference type="ARBA" id="ARBA00023136"/>
    </source>
</evidence>
<evidence type="ECO:0000256" key="6">
    <source>
        <dbReference type="ARBA" id="ARBA00022448"/>
    </source>
</evidence>
<evidence type="ECO:0000256" key="2">
    <source>
        <dbReference type="ARBA" id="ARBA00004202"/>
    </source>
</evidence>
<dbReference type="InterPro" id="IPR036771">
    <property type="entry name" value="ATPsynth_dsu/esu_N"/>
</dbReference>
<evidence type="ECO:0000256" key="1">
    <source>
        <dbReference type="ARBA" id="ARBA00003543"/>
    </source>
</evidence>
<evidence type="ECO:0000256" key="9">
    <source>
        <dbReference type="ARBA" id="ARBA00023196"/>
    </source>
</evidence>
<dbReference type="Gene3D" id="2.60.15.10">
    <property type="entry name" value="F0F1 ATP synthase delta/epsilon subunit, N-terminal"/>
    <property type="match status" value="1"/>
</dbReference>
<name>A0ABX5R6V3_9PSED</name>
<protein>
    <recommendedName>
        <fullName evidence="5 13">ATP synthase epsilon chain</fullName>
    </recommendedName>
    <alternativeName>
        <fullName evidence="12 13">ATP synthase F1 sector epsilon subunit</fullName>
    </alternativeName>
    <alternativeName>
        <fullName evidence="11 13">F-ATPase epsilon subunit</fullName>
    </alternativeName>
</protein>
<reference evidence="17 18" key="1">
    <citation type="journal article" date="2018" name="Genome Biol. Evol.">
        <title>Partnering With a Pest: Genomes of Hemlock Woolly Adelgid Symbionts Reveal Atypical Nutritional Provisioning Patterns in Dual-Obligate Bacteria.</title>
        <authorList>
            <person name="Weglarz K.M."/>
            <person name="Havill N.P."/>
            <person name="Burke G.R."/>
            <person name="von Dohlen C.D."/>
        </authorList>
    </citation>
    <scope>NUCLEOTIDE SEQUENCE [LARGE SCALE GENOMIC DNA]</scope>
    <source>
        <strain evidence="17 18">HWA_ENA</strain>
    </source>
</reference>
<dbReference type="Proteomes" id="UP000288953">
    <property type="component" value="Chromosome"/>
</dbReference>
<dbReference type="SUPFAM" id="SSF46604">
    <property type="entry name" value="Epsilon subunit of F1F0-ATP synthase C-terminal domain"/>
    <property type="match status" value="1"/>
</dbReference>
<accession>A0ABX5R6V3</accession>
<keyword evidence="9 13" id="KW-0139">CF(1)</keyword>
<evidence type="ECO:0000256" key="10">
    <source>
        <dbReference type="ARBA" id="ARBA00023310"/>
    </source>
</evidence>
<dbReference type="CDD" id="cd12152">
    <property type="entry name" value="F1-ATPase_delta"/>
    <property type="match status" value="1"/>
</dbReference>
<dbReference type="Pfam" id="PF00401">
    <property type="entry name" value="ATP-synt_DE"/>
    <property type="match status" value="1"/>
</dbReference>
<gene>
    <name evidence="13 17" type="primary">atpC</name>
    <name evidence="17" type="ORF">C3B55_00012</name>
</gene>
<proteinExistence type="inferred from homology"/>
<evidence type="ECO:0000256" key="13">
    <source>
        <dbReference type="HAMAP-Rule" id="MF_00530"/>
    </source>
</evidence>
<comment type="function">
    <text evidence="1 13">Produces ATP from ADP in the presence of a proton gradient across the membrane.</text>
</comment>
<dbReference type="InterPro" id="IPR001469">
    <property type="entry name" value="ATP_synth_F1_dsu/esu"/>
</dbReference>
<feature type="domain" description="ATP synthase F1 complex delta/epsilon subunit N-terminal" evidence="16">
    <location>
        <begin position="4"/>
        <end position="83"/>
    </location>
</feature>
<evidence type="ECO:0000256" key="14">
    <source>
        <dbReference type="RuleBase" id="RU003656"/>
    </source>
</evidence>
<dbReference type="PANTHER" id="PTHR13822:SF10">
    <property type="entry name" value="ATP SYNTHASE EPSILON CHAIN, CHLOROPLASTIC"/>
    <property type="match status" value="1"/>
</dbReference>
<evidence type="ECO:0000256" key="5">
    <source>
        <dbReference type="ARBA" id="ARBA00014480"/>
    </source>
</evidence>
<dbReference type="InterPro" id="IPR020547">
    <property type="entry name" value="ATP_synth_F1_esu_C"/>
</dbReference>
<keyword evidence="13" id="KW-1003">Cell membrane</keyword>
<dbReference type="HAMAP" id="MF_00530">
    <property type="entry name" value="ATP_synth_epsil_bac"/>
    <property type="match status" value="1"/>
</dbReference>
<dbReference type="Pfam" id="PF02823">
    <property type="entry name" value="ATP-synt_DE_N"/>
    <property type="match status" value="1"/>
</dbReference>
<evidence type="ECO:0000313" key="18">
    <source>
        <dbReference type="Proteomes" id="UP000288953"/>
    </source>
</evidence>
<evidence type="ECO:0000256" key="11">
    <source>
        <dbReference type="ARBA" id="ARBA00030215"/>
    </source>
</evidence>
<keyword evidence="6 13" id="KW-0813">Transport</keyword>
<feature type="domain" description="ATP synthase epsilon subunit C-terminal" evidence="15">
    <location>
        <begin position="88"/>
        <end position="130"/>
    </location>
</feature>
<evidence type="ECO:0000256" key="4">
    <source>
        <dbReference type="ARBA" id="ARBA00011648"/>
    </source>
</evidence>
<keyword evidence="10 13" id="KW-0066">ATP synthesis</keyword>
<comment type="subunit">
    <text evidence="4 13 14">F-type ATPases have 2 components, CF(1) - the catalytic core - and CF(0) - the membrane proton channel. CF(1) has five subunits: alpha(3), beta(3), gamma(1), delta(1), epsilon(1). CF(0) has three main subunits: a, b and c.</text>
</comment>
<evidence type="ECO:0000256" key="3">
    <source>
        <dbReference type="ARBA" id="ARBA00005712"/>
    </source>
</evidence>
<evidence type="ECO:0000259" key="16">
    <source>
        <dbReference type="Pfam" id="PF02823"/>
    </source>
</evidence>
<evidence type="ECO:0000256" key="12">
    <source>
        <dbReference type="ARBA" id="ARBA00031795"/>
    </source>
</evidence>
<dbReference type="NCBIfam" id="NF001847">
    <property type="entry name" value="PRK00571.1-4"/>
    <property type="match status" value="1"/>
</dbReference>
<evidence type="ECO:0000313" key="17">
    <source>
        <dbReference type="EMBL" id="QAX81387.1"/>
    </source>
</evidence>